<dbReference type="Gene3D" id="3.30.470.20">
    <property type="entry name" value="ATP-grasp fold, B domain"/>
    <property type="match status" value="1"/>
</dbReference>
<dbReference type="RefSeq" id="WP_344451368.1">
    <property type="nucleotide sequence ID" value="NZ_BAAATZ010000012.1"/>
</dbReference>
<name>A0ABN3UBG1_9ACTN</name>
<evidence type="ECO:0000256" key="1">
    <source>
        <dbReference type="SAM" id="MobiDB-lite"/>
    </source>
</evidence>
<keyword evidence="5" id="KW-1185">Reference proteome</keyword>
<evidence type="ECO:0000313" key="4">
    <source>
        <dbReference type="EMBL" id="GAA2727578.1"/>
    </source>
</evidence>
<comment type="caution">
    <text evidence="4">The sequence shown here is derived from an EMBL/GenBank/DDBJ whole genome shotgun (WGS) entry which is preliminary data.</text>
</comment>
<sequence>MRWIRAISSQVEETAENLGGKALGLVLLRRLGLRVPDGFVVTAEACRVFLREGRLPESLHDEFTTAVADLEHRTGRVFGARERPLAVSVRSGAPVSMPGMLTTILDLGLTPEATETPEPVPAETHDRASAARSRLRPLERAVEAVFASWDAPRARTYRALNDISDGLGTAVIVQAMVFGNKDEHSGSGVAFSRDPNTGENAPFGEVLFEHQGTDVVSGGATTRPLRELAGREPAVWAELCDALRRIERHYRDACYVEFTYEAGELWFLQVRPGRFGGAAAVRLAVELVDEGVIEQREALLRVSPRHLRHARTPRLDSAEAEILARGIGACPGVASGRVATSPDEAARMAAAGVPVILVRPETSPDDMRGFAVAAGIVTARGGPASHAAVVARSMGRPAVVGVGGLVFDAANGSATIADRLLTPDTLLTIDGTSGDVAAGSPRILLTPAGTHLHRFLAWSEEISSDGSTQGEGG</sequence>
<dbReference type="Gene3D" id="3.30.1490.20">
    <property type="entry name" value="ATP-grasp fold, A domain"/>
    <property type="match status" value="1"/>
</dbReference>
<dbReference type="SUPFAM" id="SSF52009">
    <property type="entry name" value="Phosphohistidine domain"/>
    <property type="match status" value="1"/>
</dbReference>
<dbReference type="EMBL" id="BAAATZ010000012">
    <property type="protein sequence ID" value="GAA2727578.1"/>
    <property type="molecule type" value="Genomic_DNA"/>
</dbReference>
<dbReference type="InterPro" id="IPR010121">
    <property type="entry name" value="Pyruvate_phosphate_dikinase"/>
</dbReference>
<proteinExistence type="predicted"/>
<dbReference type="Proteomes" id="UP001501842">
    <property type="component" value="Unassembled WGS sequence"/>
</dbReference>
<dbReference type="PANTHER" id="PTHR22931">
    <property type="entry name" value="PHOSPHOENOLPYRUVATE DIKINASE-RELATED"/>
    <property type="match status" value="1"/>
</dbReference>
<evidence type="ECO:0000259" key="3">
    <source>
        <dbReference type="Pfam" id="PF01326"/>
    </source>
</evidence>
<feature type="domain" description="PEP-utilising enzyme mobile" evidence="2">
    <location>
        <begin position="354"/>
        <end position="434"/>
    </location>
</feature>
<dbReference type="InterPro" id="IPR036637">
    <property type="entry name" value="Phosphohistidine_dom_sf"/>
</dbReference>
<feature type="domain" description="Pyruvate phosphate dikinase AMP/ATP-binding" evidence="3">
    <location>
        <begin position="53"/>
        <end position="221"/>
    </location>
</feature>
<feature type="region of interest" description="Disordered" evidence="1">
    <location>
        <begin position="112"/>
        <end position="134"/>
    </location>
</feature>
<dbReference type="SUPFAM" id="SSF56059">
    <property type="entry name" value="Glutathione synthetase ATP-binding domain-like"/>
    <property type="match status" value="1"/>
</dbReference>
<dbReference type="PANTHER" id="PTHR22931:SF9">
    <property type="entry name" value="PYRUVATE, PHOSPHATE DIKINASE 1, CHLOROPLASTIC"/>
    <property type="match status" value="1"/>
</dbReference>
<accession>A0ABN3UBG1</accession>
<gene>
    <name evidence="4" type="ORF">GCM10010439_33860</name>
</gene>
<dbReference type="Pfam" id="PF01326">
    <property type="entry name" value="PPDK_N"/>
    <property type="match status" value="1"/>
</dbReference>
<keyword evidence="4" id="KW-0670">Pyruvate</keyword>
<evidence type="ECO:0000313" key="5">
    <source>
        <dbReference type="Proteomes" id="UP001501842"/>
    </source>
</evidence>
<dbReference type="Gene3D" id="1.10.189.10">
    <property type="entry name" value="Pyruvate Phosphate Dikinase, domain 2"/>
    <property type="match status" value="1"/>
</dbReference>
<dbReference type="InterPro" id="IPR008279">
    <property type="entry name" value="PEP-util_enz_mobile_dom"/>
</dbReference>
<evidence type="ECO:0000259" key="2">
    <source>
        <dbReference type="Pfam" id="PF00391"/>
    </source>
</evidence>
<dbReference type="InterPro" id="IPR013815">
    <property type="entry name" value="ATP_grasp_subdomain_1"/>
</dbReference>
<organism evidence="4 5">
    <name type="scientific">Actinocorallia aurantiaca</name>
    <dbReference type="NCBI Taxonomy" id="46204"/>
    <lineage>
        <taxon>Bacteria</taxon>
        <taxon>Bacillati</taxon>
        <taxon>Actinomycetota</taxon>
        <taxon>Actinomycetes</taxon>
        <taxon>Streptosporangiales</taxon>
        <taxon>Thermomonosporaceae</taxon>
        <taxon>Actinocorallia</taxon>
    </lineage>
</organism>
<dbReference type="Gene3D" id="3.50.30.10">
    <property type="entry name" value="Phosphohistidine domain"/>
    <property type="match status" value="1"/>
</dbReference>
<dbReference type="InterPro" id="IPR002192">
    <property type="entry name" value="PPDK_AMP/ATP-bd"/>
</dbReference>
<reference evidence="4 5" key="1">
    <citation type="journal article" date="2019" name="Int. J. Syst. Evol. Microbiol.">
        <title>The Global Catalogue of Microorganisms (GCM) 10K type strain sequencing project: providing services to taxonomists for standard genome sequencing and annotation.</title>
        <authorList>
            <consortium name="The Broad Institute Genomics Platform"/>
            <consortium name="The Broad Institute Genome Sequencing Center for Infectious Disease"/>
            <person name="Wu L."/>
            <person name="Ma J."/>
        </authorList>
    </citation>
    <scope>NUCLEOTIDE SEQUENCE [LARGE SCALE GENOMIC DNA]</scope>
    <source>
        <strain evidence="4 5">JCM 8201</strain>
    </source>
</reference>
<protein>
    <submittedName>
        <fullName evidence="4">Pyruvate, phosphate dikinase</fullName>
    </submittedName>
</protein>
<dbReference type="Pfam" id="PF00391">
    <property type="entry name" value="PEP-utilizers"/>
    <property type="match status" value="1"/>
</dbReference>